<dbReference type="RefSeq" id="WP_377029306.1">
    <property type="nucleotide sequence ID" value="NZ_JBHOMY010000020.1"/>
</dbReference>
<comment type="caution">
    <text evidence="1">The sequence shown here is derived from an EMBL/GenBank/DDBJ whole genome shotgun (WGS) entry which is preliminary data.</text>
</comment>
<proteinExistence type="predicted"/>
<dbReference type="EMBL" id="JBHOMY010000020">
    <property type="protein sequence ID" value="MFC1456602.1"/>
    <property type="molecule type" value="Genomic_DNA"/>
</dbReference>
<evidence type="ECO:0000313" key="1">
    <source>
        <dbReference type="EMBL" id="MFC1456602.1"/>
    </source>
</evidence>
<gene>
    <name evidence="1" type="ORF">ACETIH_07720</name>
</gene>
<protein>
    <submittedName>
        <fullName evidence="1">Uncharacterized protein</fullName>
    </submittedName>
</protein>
<sequence length="116" mass="12964">MTQSINRTAGARVAAICRSRIEEKIIRAYVRLACTPDQPNGLRTQTVAQFGALEIRMTETLLAEIPPQAPPFRIEIYSHESDTVLDSGDYFEFDEDELRAAVELIVSAQVNQCALH</sequence>
<reference evidence="1 2" key="1">
    <citation type="submission" date="2024-09" db="EMBL/GenBank/DDBJ databases">
        <title>Nodulacao em especies de Leguminosae Basais da Amazonia e Caracterizacao dos Rizobios e Bacterias Associadas aos Nodulos.</title>
        <authorList>
            <person name="Jambeiro I.C.A."/>
            <person name="Lopes I.S."/>
            <person name="Aguiar E.R.G.R."/>
            <person name="Santos A.F.J."/>
            <person name="Dos Santos J.M.F."/>
            <person name="Gross E."/>
        </authorList>
    </citation>
    <scope>NUCLEOTIDE SEQUENCE [LARGE SCALE GENOMIC DNA]</scope>
    <source>
        <strain evidence="1 2">BRUESC1165</strain>
    </source>
</reference>
<evidence type="ECO:0000313" key="2">
    <source>
        <dbReference type="Proteomes" id="UP001593940"/>
    </source>
</evidence>
<keyword evidence="2" id="KW-1185">Reference proteome</keyword>
<accession>A0ABV6Y6E6</accession>
<name>A0ABV6Y6E6_9HYPH</name>
<organism evidence="1 2">
    <name type="scientific">Microvirga arabica</name>
    <dbReference type="NCBI Taxonomy" id="1128671"/>
    <lineage>
        <taxon>Bacteria</taxon>
        <taxon>Pseudomonadati</taxon>
        <taxon>Pseudomonadota</taxon>
        <taxon>Alphaproteobacteria</taxon>
        <taxon>Hyphomicrobiales</taxon>
        <taxon>Methylobacteriaceae</taxon>
        <taxon>Microvirga</taxon>
    </lineage>
</organism>
<dbReference type="Proteomes" id="UP001593940">
    <property type="component" value="Unassembled WGS sequence"/>
</dbReference>